<keyword evidence="3" id="KW-1185">Reference proteome</keyword>
<gene>
    <name evidence="2" type="ORF">IM787_18170</name>
</gene>
<dbReference type="EMBL" id="JADDIV010000005">
    <property type="protein sequence ID" value="MBE7369496.1"/>
    <property type="molecule type" value="Genomic_DNA"/>
</dbReference>
<dbReference type="Gene3D" id="3.10.100.10">
    <property type="entry name" value="Mannose-Binding Protein A, subunit A"/>
    <property type="match status" value="1"/>
</dbReference>
<comment type="caution">
    <text evidence="2">The sequence shown here is derived from an EMBL/GenBank/DDBJ whole genome shotgun (WGS) entry which is preliminary data.</text>
</comment>
<keyword evidence="1" id="KW-0732">Signal</keyword>
<organism evidence="2 3">
    <name type="scientific">Ramlibacter pallidus</name>
    <dbReference type="NCBI Taxonomy" id="2780087"/>
    <lineage>
        <taxon>Bacteria</taxon>
        <taxon>Pseudomonadati</taxon>
        <taxon>Pseudomonadota</taxon>
        <taxon>Betaproteobacteria</taxon>
        <taxon>Burkholderiales</taxon>
        <taxon>Comamonadaceae</taxon>
        <taxon>Ramlibacter</taxon>
    </lineage>
</organism>
<dbReference type="RefSeq" id="WP_193678120.1">
    <property type="nucleotide sequence ID" value="NZ_JADDIV010000005.1"/>
</dbReference>
<evidence type="ECO:0000313" key="3">
    <source>
        <dbReference type="Proteomes" id="UP000806285"/>
    </source>
</evidence>
<feature type="signal peptide" evidence="1">
    <location>
        <begin position="1"/>
        <end position="22"/>
    </location>
</feature>
<sequence length="225" mass="22673">MRRSLPAIALLAGIAALLTACAGMGAGPSGGSAASGMSFFVTSTNPGRGADLGGLAGADRHCQALATAVGAGGKTWRAYLSTTGAGSTVNARDRIGRGPWVNANGVTIARNVDELHGTNQLTKQTAVTERAALVNGRGDTPNLHDILTGSTPDGRATVGGTQDTTCGNWTRSGEGSAIVGHHDRVGLRDDEPSRSWNSSHGTRGCGMDALRATGGGGLLYCFAAN</sequence>
<accession>A0ABR9S7R6</accession>
<dbReference type="PROSITE" id="PS51257">
    <property type="entry name" value="PROKAR_LIPOPROTEIN"/>
    <property type="match status" value="1"/>
</dbReference>
<evidence type="ECO:0008006" key="4">
    <source>
        <dbReference type="Google" id="ProtNLM"/>
    </source>
</evidence>
<reference evidence="2 3" key="1">
    <citation type="submission" date="2020-10" db="EMBL/GenBank/DDBJ databases">
        <title>Ramlibacter sp. HM2 16S ribosomal RNA gene Genome sequencing and assembly.</title>
        <authorList>
            <person name="Kang M."/>
        </authorList>
    </citation>
    <scope>NUCLEOTIDE SEQUENCE [LARGE SCALE GENOMIC DNA]</scope>
    <source>
        <strain evidence="2 3">HM2</strain>
    </source>
</reference>
<dbReference type="SUPFAM" id="SSF56436">
    <property type="entry name" value="C-type lectin-like"/>
    <property type="match status" value="1"/>
</dbReference>
<evidence type="ECO:0000313" key="2">
    <source>
        <dbReference type="EMBL" id="MBE7369496.1"/>
    </source>
</evidence>
<name>A0ABR9S7R6_9BURK</name>
<proteinExistence type="predicted"/>
<dbReference type="InterPro" id="IPR016186">
    <property type="entry name" value="C-type_lectin-like/link_sf"/>
</dbReference>
<protein>
    <recommendedName>
        <fullName evidence="4">Lectin</fullName>
    </recommendedName>
</protein>
<feature type="chain" id="PRO_5045754881" description="Lectin" evidence="1">
    <location>
        <begin position="23"/>
        <end position="225"/>
    </location>
</feature>
<evidence type="ECO:0000256" key="1">
    <source>
        <dbReference type="SAM" id="SignalP"/>
    </source>
</evidence>
<dbReference type="InterPro" id="IPR016187">
    <property type="entry name" value="CTDL_fold"/>
</dbReference>
<dbReference type="Proteomes" id="UP000806285">
    <property type="component" value="Unassembled WGS sequence"/>
</dbReference>